<dbReference type="Proteomes" id="UP000654075">
    <property type="component" value="Unassembled WGS sequence"/>
</dbReference>
<dbReference type="Proteomes" id="UP000626109">
    <property type="component" value="Unassembled WGS sequence"/>
</dbReference>
<evidence type="ECO:0000313" key="3">
    <source>
        <dbReference type="EMBL" id="CAE8714427.1"/>
    </source>
</evidence>
<feature type="compositionally biased region" description="Polar residues" evidence="1">
    <location>
        <begin position="15"/>
        <end position="25"/>
    </location>
</feature>
<organism evidence="2 4">
    <name type="scientific">Polarella glacialis</name>
    <name type="common">Dinoflagellate</name>
    <dbReference type="NCBI Taxonomy" id="89957"/>
    <lineage>
        <taxon>Eukaryota</taxon>
        <taxon>Sar</taxon>
        <taxon>Alveolata</taxon>
        <taxon>Dinophyceae</taxon>
        <taxon>Suessiales</taxon>
        <taxon>Suessiaceae</taxon>
        <taxon>Polarella</taxon>
    </lineage>
</organism>
<accession>A0A813DEP1</accession>
<feature type="region of interest" description="Disordered" evidence="1">
    <location>
        <begin position="196"/>
        <end position="215"/>
    </location>
</feature>
<comment type="caution">
    <text evidence="2">The sequence shown here is derived from an EMBL/GenBank/DDBJ whole genome shotgun (WGS) entry which is preliminary data.</text>
</comment>
<evidence type="ECO:0000313" key="2">
    <source>
        <dbReference type="EMBL" id="CAE8586357.1"/>
    </source>
</evidence>
<sequence length="243" mass="24634">MVAATPSPCRGRASALNSPMVSRTPSPSPLRQAEEATNLRGNVYAQGGHVAPRMGISLPLQGDYEGSYRPQATSAAPASAQAFALSRAGFPAGPGVESTNISWSPAPLVTGAPVLSARSASPTPGQSCPPSPRPAIMHVKLGTAGAPGSAAGTSTTSPQADAQLPATFLQELAAFARPEGQRLAHNMLAGRSVSPMVSASRGRTPPPSASQMPPAPVMGQAAGQNMAWRFGATTPGRPTRINV</sequence>
<feature type="region of interest" description="Disordered" evidence="1">
    <location>
        <begin position="1"/>
        <end position="32"/>
    </location>
</feature>
<gene>
    <name evidence="2" type="ORF">PGLA1383_LOCUS5230</name>
    <name evidence="3" type="ORF">PGLA2088_LOCUS37985</name>
</gene>
<keyword evidence="4" id="KW-1185">Reference proteome</keyword>
<feature type="compositionally biased region" description="Pro residues" evidence="1">
    <location>
        <begin position="204"/>
        <end position="215"/>
    </location>
</feature>
<evidence type="ECO:0000256" key="1">
    <source>
        <dbReference type="SAM" id="MobiDB-lite"/>
    </source>
</evidence>
<dbReference type="EMBL" id="CAJNNW010032639">
    <property type="protein sequence ID" value="CAE8714427.1"/>
    <property type="molecule type" value="Genomic_DNA"/>
</dbReference>
<dbReference type="EMBL" id="CAJNNV010002021">
    <property type="protein sequence ID" value="CAE8586357.1"/>
    <property type="molecule type" value="Genomic_DNA"/>
</dbReference>
<dbReference type="AlphaFoldDB" id="A0A813DEP1"/>
<feature type="region of interest" description="Disordered" evidence="1">
    <location>
        <begin position="115"/>
        <end position="137"/>
    </location>
</feature>
<reference evidence="2" key="1">
    <citation type="submission" date="2021-02" db="EMBL/GenBank/DDBJ databases">
        <authorList>
            <person name="Dougan E. K."/>
            <person name="Rhodes N."/>
            <person name="Thang M."/>
            <person name="Chan C."/>
        </authorList>
    </citation>
    <scope>NUCLEOTIDE SEQUENCE</scope>
</reference>
<protein>
    <submittedName>
        <fullName evidence="2">Uncharacterized protein</fullName>
    </submittedName>
</protein>
<evidence type="ECO:0000313" key="4">
    <source>
        <dbReference type="Proteomes" id="UP000654075"/>
    </source>
</evidence>
<name>A0A813DEP1_POLGL</name>
<proteinExistence type="predicted"/>